<dbReference type="AlphaFoldDB" id="A0A0J7YNY0"/>
<organism evidence="3 4">
    <name type="scientific">Beta vulgaris subsp. vulgaris</name>
    <name type="common">Beet</name>
    <dbReference type="NCBI Taxonomy" id="3555"/>
    <lineage>
        <taxon>Eukaryota</taxon>
        <taxon>Viridiplantae</taxon>
        <taxon>Streptophyta</taxon>
        <taxon>Embryophyta</taxon>
        <taxon>Tracheophyta</taxon>
        <taxon>Spermatophyta</taxon>
        <taxon>Magnoliopsida</taxon>
        <taxon>eudicotyledons</taxon>
        <taxon>Gunneridae</taxon>
        <taxon>Pentapetalae</taxon>
        <taxon>Caryophyllales</taxon>
        <taxon>Chenopodiaceae</taxon>
        <taxon>Betoideae</taxon>
        <taxon>Beta</taxon>
    </lineage>
</organism>
<dbReference type="Proteomes" id="UP000035740">
    <property type="component" value="Unassembled WGS sequence"/>
</dbReference>
<dbReference type="EMBL" id="KQ111669">
    <property type="protein sequence ID" value="KMS65264.1"/>
    <property type="molecule type" value="Genomic_DNA"/>
</dbReference>
<dbReference type="Gramene" id="KMS65264">
    <property type="protein sequence ID" value="KMS65264"/>
    <property type="gene ID" value="BVRB_037740"/>
</dbReference>
<evidence type="ECO:0000313" key="4">
    <source>
        <dbReference type="Proteomes" id="UP000035740"/>
    </source>
</evidence>
<feature type="compositionally biased region" description="Polar residues" evidence="1">
    <location>
        <begin position="58"/>
        <end position="72"/>
    </location>
</feature>
<accession>A0A0J7YNY0</accession>
<proteinExistence type="predicted"/>
<keyword evidence="4" id="KW-1185">Reference proteome</keyword>
<keyword evidence="2" id="KW-1133">Transmembrane helix</keyword>
<feature type="region of interest" description="Disordered" evidence="1">
    <location>
        <begin position="58"/>
        <end position="79"/>
    </location>
</feature>
<feature type="transmembrane region" description="Helical" evidence="2">
    <location>
        <begin position="6"/>
        <end position="22"/>
    </location>
</feature>
<evidence type="ECO:0000313" key="3">
    <source>
        <dbReference type="EMBL" id="KMS65264.1"/>
    </source>
</evidence>
<gene>
    <name evidence="3" type="ORF">BVRB_037740</name>
</gene>
<evidence type="ECO:0000256" key="2">
    <source>
        <dbReference type="SAM" id="Phobius"/>
    </source>
</evidence>
<keyword evidence="2" id="KW-0472">Membrane</keyword>
<keyword evidence="2" id="KW-0812">Transmembrane</keyword>
<evidence type="ECO:0000256" key="1">
    <source>
        <dbReference type="SAM" id="MobiDB-lite"/>
    </source>
</evidence>
<reference evidence="3 4" key="1">
    <citation type="journal article" date="2014" name="Nature">
        <title>The genome of the recently domesticated crop plant sugar beet (Beta vulgaris).</title>
        <authorList>
            <person name="Dohm J.C."/>
            <person name="Minoche A.E."/>
            <person name="Holtgrawe D."/>
            <person name="Capella-Gutierrez S."/>
            <person name="Zakrzewski F."/>
            <person name="Tafer H."/>
            <person name="Rupp O."/>
            <person name="Sorensen T.R."/>
            <person name="Stracke R."/>
            <person name="Reinhardt R."/>
            <person name="Goesmann A."/>
            <person name="Kraft T."/>
            <person name="Schulz B."/>
            <person name="Stadler P.F."/>
            <person name="Schmidt T."/>
            <person name="Gabaldon T."/>
            <person name="Lehrach H."/>
            <person name="Weisshaar B."/>
            <person name="Himmelbauer H."/>
        </authorList>
    </citation>
    <scope>NUCLEOTIDE SEQUENCE [LARGE SCALE GENOMIC DNA]</scope>
    <source>
        <tissue evidence="3">Taproot</tissue>
    </source>
</reference>
<name>A0A0J7YNY0_BETVV</name>
<sequence>MATLYIALAVFVAVFVVIRYGVRRAAAKAKIQPPINTMFSVNELDPYTAQATANLKSQSQTVVPGTRRNSITVPGPSGS</sequence>
<protein>
    <submittedName>
        <fullName evidence="3">Uncharacterized protein</fullName>
    </submittedName>
</protein>